<evidence type="ECO:0008006" key="3">
    <source>
        <dbReference type="Google" id="ProtNLM"/>
    </source>
</evidence>
<comment type="caution">
    <text evidence="1">The sequence shown here is derived from an EMBL/GenBank/DDBJ whole genome shotgun (WGS) entry which is preliminary data.</text>
</comment>
<name>A0ABU4UUJ6_9PSEU</name>
<gene>
    <name evidence="1" type="ORF">SK854_13745</name>
</gene>
<organism evidence="1 2">
    <name type="scientific">Lentzea sokolovensis</name>
    <dbReference type="NCBI Taxonomy" id="3095429"/>
    <lineage>
        <taxon>Bacteria</taxon>
        <taxon>Bacillati</taxon>
        <taxon>Actinomycetota</taxon>
        <taxon>Actinomycetes</taxon>
        <taxon>Pseudonocardiales</taxon>
        <taxon>Pseudonocardiaceae</taxon>
        <taxon>Lentzea</taxon>
    </lineage>
</organism>
<dbReference type="Proteomes" id="UP001285352">
    <property type="component" value="Unassembled WGS sequence"/>
</dbReference>
<dbReference type="EMBL" id="JAXAVU010000007">
    <property type="protein sequence ID" value="MDX8143185.1"/>
    <property type="molecule type" value="Genomic_DNA"/>
</dbReference>
<evidence type="ECO:0000313" key="1">
    <source>
        <dbReference type="EMBL" id="MDX8143185.1"/>
    </source>
</evidence>
<evidence type="ECO:0000313" key="2">
    <source>
        <dbReference type="Proteomes" id="UP001285352"/>
    </source>
</evidence>
<dbReference type="RefSeq" id="WP_319975465.1">
    <property type="nucleotide sequence ID" value="NZ_JAXAVU010000007.1"/>
</dbReference>
<reference evidence="1 2" key="1">
    <citation type="submission" date="2023-11" db="EMBL/GenBank/DDBJ databases">
        <title>Lentzea sokolovensis, sp. nov., Lentzea kristufkii, sp. nov., and Lentzea miocenensis, sp. nov., rare actinobacteria from Sokolov Coal Basin, Miocene lacustrine sediment, Czech Republic.</title>
        <authorList>
            <person name="Lara A."/>
            <person name="Kotroba L."/>
            <person name="Nouioui I."/>
            <person name="Neumann-Schaal M."/>
            <person name="Mast Y."/>
            <person name="Chronakova A."/>
        </authorList>
    </citation>
    <scope>NUCLEOTIDE SEQUENCE [LARGE SCALE GENOMIC DNA]</scope>
    <source>
        <strain evidence="1 2">BCCO 10_0061</strain>
    </source>
</reference>
<keyword evidence="2" id="KW-1185">Reference proteome</keyword>
<reference evidence="1 2" key="2">
    <citation type="submission" date="2023-11" db="EMBL/GenBank/DDBJ databases">
        <authorList>
            <person name="Lara A.C."/>
            <person name="Chronakova A."/>
        </authorList>
    </citation>
    <scope>NUCLEOTIDE SEQUENCE [LARGE SCALE GENOMIC DNA]</scope>
    <source>
        <strain evidence="1 2">BCCO 10_0061</strain>
    </source>
</reference>
<protein>
    <recommendedName>
        <fullName evidence="3">Secreted protein</fullName>
    </recommendedName>
</protein>
<proteinExistence type="predicted"/>
<sequence length="129" mass="13280">MTVRIELTTVRVARVTVLAVALALFASLLGVLCTANAHGSPVVSHVHVAGSPSGDHCDHHHEPVHEAALDRALRRPTGTPCDPGPSVDDVPVGCCVAAAVNGQPTASPDAGRVPRSGRHLLITLSVARN</sequence>
<accession>A0ABU4UUJ6</accession>